<accession>A0A158KBU5</accession>
<organism evidence="2 3">
    <name type="scientific">Caballeronia terrestris</name>
    <dbReference type="NCBI Taxonomy" id="1226301"/>
    <lineage>
        <taxon>Bacteria</taxon>
        <taxon>Pseudomonadati</taxon>
        <taxon>Pseudomonadota</taxon>
        <taxon>Betaproteobacteria</taxon>
        <taxon>Burkholderiales</taxon>
        <taxon>Burkholderiaceae</taxon>
        <taxon>Caballeronia</taxon>
    </lineage>
</organism>
<dbReference type="AlphaFoldDB" id="A0A158KBU5"/>
<evidence type="ECO:0000313" key="2">
    <source>
        <dbReference type="EMBL" id="SAL78557.1"/>
    </source>
</evidence>
<protein>
    <recommendedName>
        <fullName evidence="1">HNH nuclease domain-containing protein</fullName>
    </recommendedName>
</protein>
<evidence type="ECO:0000259" key="1">
    <source>
        <dbReference type="Pfam" id="PF13391"/>
    </source>
</evidence>
<feature type="domain" description="HNH nuclease" evidence="1">
    <location>
        <begin position="209"/>
        <end position="260"/>
    </location>
</feature>
<dbReference type="OrthoDB" id="9811869at2"/>
<gene>
    <name evidence="2" type="ORF">AWB67_05286</name>
</gene>
<sequence length="308" mass="34620">MKYWWVNQNQTYKHEVSGGYLWSPKKKKDGSQNYFYDTMTQVKVGDLVLSFSDTRIKALGVVTSPAVSAPKPTEFGNAGKQWSDEGWFVEVEYRELEKTIRPADHMGILGALLPQRYSPLQANGNGNQGVYLTELPEAMAQALGVLIGAEYASLKQNAKNAPLETLNDEAEAEVKRRMDIPETEKIQLIKARRGQGLFRSRVELLEKGCRLTDVVERQHLRASHIKPWCKSTDEEKLDGNNGLLLSPHVDHLFDRGFVSFSSTGTLLVAKQLASGLLASWHLDNTIAKALRPEQDEFMGYHRNNVFLG</sequence>
<dbReference type="EMBL" id="FCOL02000045">
    <property type="protein sequence ID" value="SAL78557.1"/>
    <property type="molecule type" value="Genomic_DNA"/>
</dbReference>
<dbReference type="Pfam" id="PF13391">
    <property type="entry name" value="HNH_2"/>
    <property type="match status" value="1"/>
</dbReference>
<dbReference type="InterPro" id="IPR003615">
    <property type="entry name" value="HNH_nuc"/>
</dbReference>
<dbReference type="Proteomes" id="UP000054925">
    <property type="component" value="Unassembled WGS sequence"/>
</dbReference>
<name>A0A158KBU5_9BURK</name>
<dbReference type="RefSeq" id="WP_087659139.1">
    <property type="nucleotide sequence ID" value="NZ_FCOL02000045.1"/>
</dbReference>
<comment type="caution">
    <text evidence="2">The sequence shown here is derived from an EMBL/GenBank/DDBJ whole genome shotgun (WGS) entry which is preliminary data.</text>
</comment>
<keyword evidence="3" id="KW-1185">Reference proteome</keyword>
<evidence type="ECO:0000313" key="3">
    <source>
        <dbReference type="Proteomes" id="UP000054925"/>
    </source>
</evidence>
<reference evidence="2" key="1">
    <citation type="submission" date="2016-01" db="EMBL/GenBank/DDBJ databases">
        <authorList>
            <person name="Peeters C."/>
        </authorList>
    </citation>
    <scope>NUCLEOTIDE SEQUENCE [LARGE SCALE GENOMIC DNA]</scope>
    <source>
        <strain evidence="2">LMG 22937</strain>
    </source>
</reference>
<proteinExistence type="predicted"/>